<name>E2ZDZ6_9FIRM</name>
<dbReference type="Gene3D" id="3.40.50.360">
    <property type="match status" value="1"/>
</dbReference>
<dbReference type="OrthoDB" id="1705236at2"/>
<dbReference type="HOGENOM" id="CLU_045099_0_0_9"/>
<dbReference type="SUPFAM" id="SSF52218">
    <property type="entry name" value="Flavoproteins"/>
    <property type="match status" value="1"/>
</dbReference>
<dbReference type="PANTHER" id="PTHR43278">
    <property type="entry name" value="NAD(P)H-DEPENDENT FMN-CONTAINING OXIDOREDUCTASE YWQN-RELATED"/>
    <property type="match status" value="1"/>
</dbReference>
<dbReference type="Proteomes" id="UP000003195">
    <property type="component" value="Unassembled WGS sequence"/>
</dbReference>
<dbReference type="GO" id="GO:0016491">
    <property type="term" value="F:oxidoreductase activity"/>
    <property type="evidence" value="ECO:0007669"/>
    <property type="project" value="InterPro"/>
</dbReference>
<dbReference type="RefSeq" id="WP_006943039.1">
    <property type="nucleotide sequence ID" value="NZ_GL538209.1"/>
</dbReference>
<evidence type="ECO:0000259" key="3">
    <source>
        <dbReference type="Pfam" id="PF03358"/>
    </source>
</evidence>
<dbReference type="STRING" id="706434.HMPREF9429_01698"/>
<proteinExistence type="predicted"/>
<organism evidence="4 5">
    <name type="scientific">Megasphaera micronuciformis F0359</name>
    <dbReference type="NCBI Taxonomy" id="706434"/>
    <lineage>
        <taxon>Bacteria</taxon>
        <taxon>Bacillati</taxon>
        <taxon>Bacillota</taxon>
        <taxon>Negativicutes</taxon>
        <taxon>Veillonellales</taxon>
        <taxon>Veillonellaceae</taxon>
        <taxon>Megasphaera</taxon>
    </lineage>
</organism>
<keyword evidence="1" id="KW-0285">Flavoprotein</keyword>
<comment type="caution">
    <text evidence="4">The sequence shown here is derived from an EMBL/GenBank/DDBJ whole genome shotgun (WGS) entry which is preliminary data.</text>
</comment>
<evidence type="ECO:0000313" key="5">
    <source>
        <dbReference type="Proteomes" id="UP000003195"/>
    </source>
</evidence>
<dbReference type="Pfam" id="PF03358">
    <property type="entry name" value="FMN_red"/>
    <property type="match status" value="1"/>
</dbReference>
<keyword evidence="5" id="KW-1185">Reference proteome</keyword>
<sequence length="355" mass="39301">MYIIRLQGGDETVRRRQDEALKQALVGHKYIRTETPEELQDLTGRLEGSACLFVIALGAGGYNEAYRKLVAVLYENKTLLAGVRGGILVDGPDELFTKKTARELLFIANRAGCIFPGTPLVEGTGSLYNFTVRARIRKVSKKEAYILAVCDLVEKLSGPLPQQPETTRLLVVHASRHSTSNTLLLWEMVKKNLTAATCVEEISLLDGELIDCRGCAYEMCLHYGEQSACFYGGHMVESVYPALKRCNALLLACPNYNDAVGANMAAFFNRLTALFRSEYDNFAAKRLYALVVSGYSGGDIVAEQIASTMCLNKNFMLPPYFALVETAHEPKSILACEKIEEKARLMASHIEGKYK</sequence>
<protein>
    <recommendedName>
        <fullName evidence="3">NADPH-dependent FMN reductase-like domain-containing protein</fullName>
    </recommendedName>
</protein>
<dbReference type="InterPro" id="IPR005025">
    <property type="entry name" value="FMN_Rdtase-like_dom"/>
</dbReference>
<evidence type="ECO:0000256" key="1">
    <source>
        <dbReference type="ARBA" id="ARBA00022630"/>
    </source>
</evidence>
<keyword evidence="2" id="KW-0288">FMN</keyword>
<evidence type="ECO:0000313" key="4">
    <source>
        <dbReference type="EMBL" id="EFQ03492.1"/>
    </source>
</evidence>
<feature type="domain" description="NADPH-dependent FMN reductase-like" evidence="3">
    <location>
        <begin position="168"/>
        <end position="323"/>
    </location>
</feature>
<evidence type="ECO:0000256" key="2">
    <source>
        <dbReference type="ARBA" id="ARBA00022643"/>
    </source>
</evidence>
<dbReference type="eggNOG" id="COG0655">
    <property type="taxonomic scope" value="Bacteria"/>
</dbReference>
<dbReference type="AlphaFoldDB" id="E2ZDZ6"/>
<dbReference type="EMBL" id="AECS01000040">
    <property type="protein sequence ID" value="EFQ03492.1"/>
    <property type="molecule type" value="Genomic_DNA"/>
</dbReference>
<dbReference type="InterPro" id="IPR029039">
    <property type="entry name" value="Flavoprotein-like_sf"/>
</dbReference>
<reference evidence="4 5" key="1">
    <citation type="submission" date="2010-08" db="EMBL/GenBank/DDBJ databases">
        <authorList>
            <person name="Weinstock G."/>
            <person name="Sodergren E."/>
            <person name="Clifton S."/>
            <person name="Fulton L."/>
            <person name="Fulton B."/>
            <person name="Courtney L."/>
            <person name="Fronick C."/>
            <person name="Harrison M."/>
            <person name="Strong C."/>
            <person name="Farmer C."/>
            <person name="Delahaunty K."/>
            <person name="Markovic C."/>
            <person name="Hall O."/>
            <person name="Minx P."/>
            <person name="Tomlinson C."/>
            <person name="Mitreva M."/>
            <person name="Hou S."/>
            <person name="Chen J."/>
            <person name="Wollam A."/>
            <person name="Pepin K.H."/>
            <person name="Johnson M."/>
            <person name="Bhonagiri V."/>
            <person name="Zhang X."/>
            <person name="Suruliraj S."/>
            <person name="Warren W."/>
            <person name="Chinwalla A."/>
            <person name="Mardis E.R."/>
            <person name="Wilson R.K."/>
        </authorList>
    </citation>
    <scope>NUCLEOTIDE SEQUENCE [LARGE SCALE GENOMIC DNA]</scope>
    <source>
        <strain evidence="4 5">F0359</strain>
    </source>
</reference>
<dbReference type="InterPro" id="IPR051796">
    <property type="entry name" value="ISF_SsuE-like"/>
</dbReference>
<dbReference type="PANTHER" id="PTHR43278:SF4">
    <property type="entry name" value="NAD(P)H-DEPENDENT FMN-CONTAINING OXIDOREDUCTASE YWQN-RELATED"/>
    <property type="match status" value="1"/>
</dbReference>
<gene>
    <name evidence="4" type="ORF">HMPREF9429_01698</name>
</gene>
<accession>E2ZDZ6</accession>